<organism evidence="8 9">
    <name type="scientific">Maruca vitrata nucleopolyhedrovirus</name>
    <dbReference type="NCBI Taxonomy" id="1307954"/>
    <lineage>
        <taxon>Viruses</taxon>
        <taxon>Viruses incertae sedis</taxon>
        <taxon>Naldaviricetes</taxon>
        <taxon>Lefavirales</taxon>
        <taxon>Baculoviridae</taxon>
        <taxon>Alphabaculovirus</taxon>
        <taxon>Alphabaculovirus mavitratae</taxon>
    </lineage>
</organism>
<keyword evidence="1" id="KW-0479">Metal-binding</keyword>
<dbReference type="PROSITE" id="PS00518">
    <property type="entry name" value="ZF_RING_1"/>
    <property type="match status" value="1"/>
</dbReference>
<dbReference type="KEGG" id="vg:4643008"/>
<dbReference type="Gene3D" id="3.30.40.10">
    <property type="entry name" value="Zinc/RING finger domain, C3HC4 (zinc finger)"/>
    <property type="match status" value="1"/>
</dbReference>
<dbReference type="RefSeq" id="YP_950851.1">
    <property type="nucleotide sequence ID" value="NC_008725.1"/>
</dbReference>
<keyword evidence="5" id="KW-0175">Coiled coil</keyword>
<dbReference type="GeneID" id="4643008"/>
<protein>
    <submittedName>
        <fullName evidence="8">PE38</fullName>
    </submittedName>
</protein>
<accession>A1YRI3</accession>
<name>A1YRI3_9ABAC</name>
<keyword evidence="9" id="KW-1185">Reference proteome</keyword>
<dbReference type="Proteomes" id="UP000214542">
    <property type="component" value="Segment"/>
</dbReference>
<dbReference type="PROSITE" id="PS50089">
    <property type="entry name" value="ZF_RING_2"/>
    <property type="match status" value="1"/>
</dbReference>
<dbReference type="InterPro" id="IPR013083">
    <property type="entry name" value="Znf_RING/FYVE/PHD"/>
</dbReference>
<feature type="region of interest" description="Disordered" evidence="6">
    <location>
        <begin position="1"/>
        <end position="22"/>
    </location>
</feature>
<keyword evidence="3" id="KW-0862">Zinc</keyword>
<evidence type="ECO:0000256" key="2">
    <source>
        <dbReference type="ARBA" id="ARBA00022771"/>
    </source>
</evidence>
<evidence type="ECO:0000256" key="6">
    <source>
        <dbReference type="SAM" id="MobiDB-lite"/>
    </source>
</evidence>
<dbReference type="SMART" id="SM00184">
    <property type="entry name" value="RING"/>
    <property type="match status" value="1"/>
</dbReference>
<keyword evidence="2 4" id="KW-0863">Zinc-finger</keyword>
<dbReference type="SUPFAM" id="SSF57850">
    <property type="entry name" value="RING/U-box"/>
    <property type="match status" value="1"/>
</dbReference>
<dbReference type="GO" id="GO:0008270">
    <property type="term" value="F:zinc ion binding"/>
    <property type="evidence" value="ECO:0007669"/>
    <property type="project" value="UniProtKB-KW"/>
</dbReference>
<evidence type="ECO:0000256" key="1">
    <source>
        <dbReference type="ARBA" id="ARBA00022723"/>
    </source>
</evidence>
<dbReference type="CDD" id="cd16449">
    <property type="entry name" value="RING-HC"/>
    <property type="match status" value="1"/>
</dbReference>
<evidence type="ECO:0000313" key="8">
    <source>
        <dbReference type="EMBL" id="ABM05437.1"/>
    </source>
</evidence>
<dbReference type="InterPro" id="IPR001841">
    <property type="entry name" value="Znf_RING"/>
</dbReference>
<evidence type="ECO:0000256" key="4">
    <source>
        <dbReference type="PROSITE-ProRule" id="PRU00175"/>
    </source>
</evidence>
<proteinExistence type="predicted"/>
<reference evidence="8 9" key="1">
    <citation type="journal article" date="2008" name="J. Gen. Virol.">
        <title>Genomic and host range studies of Maruca vitrata nucleopolyhedrovirus.</title>
        <authorList>
            <person name="Chen Y.R."/>
            <person name="Wu C.Y."/>
            <person name="Lee S.T."/>
            <person name="Wu Y.J."/>
            <person name="Lo C.F."/>
            <person name="Tsai M.F."/>
            <person name="Wang C.H."/>
        </authorList>
    </citation>
    <scope>NUCLEOTIDE SEQUENCE [LARGE SCALE GENOMIC DNA]</scope>
</reference>
<dbReference type="OrthoDB" id="8064at10239"/>
<evidence type="ECO:0000256" key="3">
    <source>
        <dbReference type="ARBA" id="ARBA00022833"/>
    </source>
</evidence>
<evidence type="ECO:0000259" key="7">
    <source>
        <dbReference type="PROSITE" id="PS50089"/>
    </source>
</evidence>
<feature type="domain" description="RING-type" evidence="7">
    <location>
        <begin position="102"/>
        <end position="155"/>
    </location>
</feature>
<dbReference type="EMBL" id="EF125867">
    <property type="protein sequence ID" value="ABM05437.1"/>
    <property type="molecule type" value="Genomic_DNA"/>
</dbReference>
<gene>
    <name evidence="8" type="primary">pe38</name>
</gene>
<sequence length="367" mass="42233">MSNVQDSLASNQNIQESNNVQDSLASNQNITLRSSDLDPPMNFIDNYNSSDTIDSIDIDTETDNYSRVRRRRRNLLQALKRKQEKMLAEFNNEPVINLKFECCVCFETYYQQSNETCPFLIPTSCNHGFCFKCVIDLQSNAINIPYSTICCPLCNVQIKMWRSCKPETVVTCKFYKKTQEKVPPVQQYKNIMKVLQERNVINIDDGNNSGDDYNNQIMALQAELQKEKNRTDQLSFENRQLVAEKNQLVAEKNQLVAEKNQLVAEKNQLVAEKNQLNEQIQELQNREAATLTTPQQSNIIINQQIDDDETAPAELNERFRSLVYSNIAELFIENRVQSIQNYVYGTSATSSCNVTIDVNFGFEDFED</sequence>
<dbReference type="InterPro" id="IPR017907">
    <property type="entry name" value="Znf_RING_CS"/>
</dbReference>
<evidence type="ECO:0000256" key="5">
    <source>
        <dbReference type="SAM" id="Coils"/>
    </source>
</evidence>
<feature type="coiled-coil region" evidence="5">
    <location>
        <begin position="210"/>
        <end position="293"/>
    </location>
</feature>
<evidence type="ECO:0000313" key="9">
    <source>
        <dbReference type="Proteomes" id="UP000214542"/>
    </source>
</evidence>
<feature type="coiled-coil region" evidence="5">
    <location>
        <begin position="65"/>
        <end position="93"/>
    </location>
</feature>